<dbReference type="Pfam" id="PF13279">
    <property type="entry name" value="4HBT_2"/>
    <property type="match status" value="1"/>
</dbReference>
<keyword evidence="2" id="KW-1185">Reference proteome</keyword>
<dbReference type="AlphaFoldDB" id="A0AA89BYE4"/>
<gene>
    <name evidence="1" type="ORF">FSP39_003861</name>
</gene>
<dbReference type="EMBL" id="VSWD01000011">
    <property type="protein sequence ID" value="KAK3087269.1"/>
    <property type="molecule type" value="Genomic_DNA"/>
</dbReference>
<evidence type="ECO:0000313" key="1">
    <source>
        <dbReference type="EMBL" id="KAK3087269.1"/>
    </source>
</evidence>
<accession>A0AA89BYE4</accession>
<dbReference type="SUPFAM" id="SSF54637">
    <property type="entry name" value="Thioesterase/thiol ester dehydrase-isomerase"/>
    <property type="match status" value="2"/>
</dbReference>
<dbReference type="InterPro" id="IPR029069">
    <property type="entry name" value="HotDog_dom_sf"/>
</dbReference>
<reference evidence="1" key="1">
    <citation type="submission" date="2019-08" db="EMBL/GenBank/DDBJ databases">
        <title>The improved chromosome-level genome for the pearl oyster Pinctada fucata martensii using PacBio sequencing and Hi-C.</title>
        <authorList>
            <person name="Zheng Z."/>
        </authorList>
    </citation>
    <scope>NUCLEOTIDE SEQUENCE</scope>
    <source>
        <strain evidence="1">ZZ-2019</strain>
        <tissue evidence="1">Adductor muscle</tissue>
    </source>
</reference>
<dbReference type="PANTHER" id="PTHR34487:SF1">
    <property type="entry name" value="ACYL-ACP THIOESTERASE"/>
    <property type="match status" value="1"/>
</dbReference>
<protein>
    <submittedName>
        <fullName evidence="1">Uncharacterized protein</fullName>
    </submittedName>
</protein>
<name>A0AA89BYE4_PINIB</name>
<dbReference type="PANTHER" id="PTHR34487">
    <property type="entry name" value="ACYL-ACP THIOESTERASE"/>
    <property type="match status" value="1"/>
</dbReference>
<organism evidence="1 2">
    <name type="scientific">Pinctada imbricata</name>
    <name type="common">Atlantic pearl-oyster</name>
    <name type="synonym">Pinctada martensii</name>
    <dbReference type="NCBI Taxonomy" id="66713"/>
    <lineage>
        <taxon>Eukaryota</taxon>
        <taxon>Metazoa</taxon>
        <taxon>Spiralia</taxon>
        <taxon>Lophotrochozoa</taxon>
        <taxon>Mollusca</taxon>
        <taxon>Bivalvia</taxon>
        <taxon>Autobranchia</taxon>
        <taxon>Pteriomorphia</taxon>
        <taxon>Pterioida</taxon>
        <taxon>Pterioidea</taxon>
        <taxon>Pteriidae</taxon>
        <taxon>Pinctada</taxon>
    </lineage>
</organism>
<comment type="caution">
    <text evidence="1">The sequence shown here is derived from an EMBL/GenBank/DDBJ whole genome shotgun (WGS) entry which is preliminary data.</text>
</comment>
<proteinExistence type="predicted"/>
<evidence type="ECO:0000313" key="2">
    <source>
        <dbReference type="Proteomes" id="UP001186944"/>
    </source>
</evidence>
<dbReference type="Proteomes" id="UP001186944">
    <property type="component" value="Unassembled WGS sequence"/>
</dbReference>
<dbReference type="CDD" id="cd00586">
    <property type="entry name" value="4HBT"/>
    <property type="match status" value="1"/>
</dbReference>
<sequence>MFEASRLMALKHGFLGIFSSNSKDEATLVVVKQLLLLNPKLHQISYFTPLRMKFVLVIGEVGSSSFVYIIRMTDDKTGELLGENFLKYVRIGRTSRRAELLPSWFREKYSSKIDDNLPSTFKRSVPPEIPSNAFRFTLQPLASDMDSNGHVNQSVYLKYCTDAAFVAVRAGYLKQFRDDICRYPTTSWDVSYLGESFAGDTLVVSMWQDAEKHELIFFSIEREKKKIFYCISTFDTESQQKKAEYVQSKV</sequence>
<dbReference type="Gene3D" id="3.10.129.10">
    <property type="entry name" value="Hotdog Thioesterase"/>
    <property type="match status" value="1"/>
</dbReference>